<proteinExistence type="predicted"/>
<keyword evidence="2" id="KW-1185">Reference proteome</keyword>
<dbReference type="Proteomes" id="UP000222831">
    <property type="component" value="Segment"/>
</dbReference>
<dbReference type="KEGG" id="vg:40074584"/>
<accession>A0A1L7N110</accession>
<evidence type="ECO:0000313" key="2">
    <source>
        <dbReference type="Proteomes" id="UP000222831"/>
    </source>
</evidence>
<protein>
    <submittedName>
        <fullName evidence="1">Uncharacterized protein</fullName>
    </submittedName>
</protein>
<name>A0A1L7N110_9CAUD</name>
<dbReference type="EMBL" id="AP017924">
    <property type="protein sequence ID" value="BAW19163.1"/>
    <property type="molecule type" value="Genomic_DNA"/>
</dbReference>
<reference evidence="1 2" key="1">
    <citation type="submission" date="2016-12" db="EMBL/GenBank/DDBJ databases">
        <title>Characterization of two jumbo phages RP12 and RP31 infecting the phytopathogen Ralstonia solanacearum.</title>
        <authorList>
            <person name="Kawasaki T."/>
            <person name="Yoshikawa G."/>
            <person name="Ogata H."/>
            <person name="Yamada T."/>
        </authorList>
    </citation>
    <scope>NUCLEOTIDE SEQUENCE [LARGE SCALE GENOMIC DNA]</scope>
    <source>
        <strain evidence="1 2">RP12</strain>
    </source>
</reference>
<organism evidence="1 2">
    <name type="scientific">Ralstonia phage RP12</name>
    <dbReference type="NCBI Taxonomy" id="1923889"/>
    <lineage>
        <taxon>Viruses</taxon>
        <taxon>Duplodnaviria</taxon>
        <taxon>Heunggongvirae</taxon>
        <taxon>Uroviricota</taxon>
        <taxon>Caudoviricetes</taxon>
        <taxon>Chimalliviridae</taxon>
        <taxon>Ripduovirus</taxon>
        <taxon>Ripduovirus RP12</taxon>
    </lineage>
</organism>
<dbReference type="GeneID" id="40074584"/>
<evidence type="ECO:0000313" key="1">
    <source>
        <dbReference type="EMBL" id="BAW19163.1"/>
    </source>
</evidence>
<dbReference type="RefSeq" id="YP_009598882.1">
    <property type="nucleotide sequence ID" value="NC_041911.1"/>
</dbReference>
<sequence length="360" mass="41724">MKPKNEKPAVQQEKPVAVAAPDQAPIIPFAPYSDTAPWDTEYSKTLTEKSNKLASDIWGDQKSYNKAREPLSFSPVLNLSEETQKNSQFFSKALVDNEIARIFTIPYTGNTDWWMQMQKVREAIKKLKNLERKYDLEDLLADGDREYIVNTALLPTGSFGVQEAWTSNHVGLRHPARPAVVNGILTDEEMQLLEMTINFIPRMREALTTWKQWDYRYTQESLLMPILDELQPKFRETQPRVLLHRIRDLASFFNRVIPTTVIQDHIPAMRYPNTTHQTIARLQAKSARLRDITSDFIQNRKPLSELLDQIVELSEALKEHFIAITYELDCYFGYLARIDMPFETLVRESSQRISDEGLPF</sequence>